<keyword evidence="1" id="KW-1133">Transmembrane helix</keyword>
<evidence type="ECO:0000256" key="1">
    <source>
        <dbReference type="SAM" id="Phobius"/>
    </source>
</evidence>
<keyword evidence="1" id="KW-0472">Membrane</keyword>
<dbReference type="EMBL" id="JABAHT010000067">
    <property type="protein sequence ID" value="KAF4666731.1"/>
    <property type="molecule type" value="Genomic_DNA"/>
</dbReference>
<proteinExistence type="predicted"/>
<dbReference type="OrthoDB" id="10269987at2759"/>
<organism evidence="2 3">
    <name type="scientific">Perkinsus olseni</name>
    <name type="common">Perkinsus atlanticus</name>
    <dbReference type="NCBI Taxonomy" id="32597"/>
    <lineage>
        <taxon>Eukaryota</taxon>
        <taxon>Sar</taxon>
        <taxon>Alveolata</taxon>
        <taxon>Perkinsozoa</taxon>
        <taxon>Perkinsea</taxon>
        <taxon>Perkinsida</taxon>
        <taxon>Perkinsidae</taxon>
        <taxon>Perkinsus</taxon>
    </lineage>
</organism>
<comment type="caution">
    <text evidence="2">The sequence shown here is derived from an EMBL/GenBank/DDBJ whole genome shotgun (WGS) entry which is preliminary data.</text>
</comment>
<evidence type="ECO:0000313" key="3">
    <source>
        <dbReference type="Proteomes" id="UP000570595"/>
    </source>
</evidence>
<sequence length="76" mass="8702">MGSTVYTHPYDCNCDQCLSPSSRPKPRVITFDRPTPRQCMRARAVIACWIALGVVYFLVHRRLVAVDSQHQPPLQF</sequence>
<dbReference type="Proteomes" id="UP000570595">
    <property type="component" value="Unassembled WGS sequence"/>
</dbReference>
<reference evidence="2 3" key="1">
    <citation type="submission" date="2020-04" db="EMBL/GenBank/DDBJ databases">
        <title>Perkinsus olseni comparative genomics.</title>
        <authorList>
            <person name="Bogema D.R."/>
        </authorList>
    </citation>
    <scope>NUCLEOTIDE SEQUENCE [LARGE SCALE GENOMIC DNA]</scope>
    <source>
        <strain evidence="2">ATCC PRA-179</strain>
    </source>
</reference>
<keyword evidence="1" id="KW-0812">Transmembrane</keyword>
<gene>
    <name evidence="2" type="ORF">FOZ61_009308</name>
</gene>
<protein>
    <submittedName>
        <fullName evidence="2">Uncharacterized protein</fullName>
    </submittedName>
</protein>
<accession>A0A7J6M6N1</accession>
<dbReference type="AlphaFoldDB" id="A0A7J6M6N1"/>
<feature type="transmembrane region" description="Helical" evidence="1">
    <location>
        <begin position="40"/>
        <end position="59"/>
    </location>
</feature>
<name>A0A7J6M6N1_PEROL</name>
<evidence type="ECO:0000313" key="2">
    <source>
        <dbReference type="EMBL" id="KAF4666731.1"/>
    </source>
</evidence>